<accession>A0AAU9XRZ0</accession>
<evidence type="ECO:0000256" key="4">
    <source>
        <dbReference type="ARBA" id="ARBA00023136"/>
    </source>
</evidence>
<feature type="non-terminal residue" evidence="7">
    <location>
        <position position="225"/>
    </location>
</feature>
<sequence length="225" mass="25465">MTACITSAVLMQYFLMAAFCWMLVEGIYLYLLVVKVYNISDKMYIYHVMSWGLPVIVVAISLSIAAGAADGIQSYISDDYCWISSTINLIWIFVTFVVIVEVINILILTQVIREMTKMQPRGGKQIQQIRLGIRTCVVMTPLLGVTWLFGLLSPAHKTFAYIFTILNSNQVIPLSFKGFLIFILHCVRNGQIKERFNRKMSIIFPSENIGNSTKKSSQVNSNDIN</sequence>
<comment type="subcellular location">
    <subcellularLocation>
        <location evidence="1">Membrane</location>
        <topology evidence="1">Multi-pass membrane protein</topology>
    </subcellularLocation>
</comment>
<keyword evidence="3 5" id="KW-1133">Transmembrane helix</keyword>
<feature type="transmembrane region" description="Helical" evidence="5">
    <location>
        <begin position="44"/>
        <end position="69"/>
    </location>
</feature>
<keyword evidence="2 5" id="KW-0812">Transmembrane</keyword>
<evidence type="ECO:0000256" key="5">
    <source>
        <dbReference type="SAM" id="Phobius"/>
    </source>
</evidence>
<dbReference type="SUPFAM" id="SSF81321">
    <property type="entry name" value="Family A G protein-coupled receptor-like"/>
    <property type="match status" value="1"/>
</dbReference>
<dbReference type="InterPro" id="IPR017981">
    <property type="entry name" value="GPCR_2-like_7TM"/>
</dbReference>
<evidence type="ECO:0000259" key="6">
    <source>
        <dbReference type="PROSITE" id="PS50261"/>
    </source>
</evidence>
<feature type="transmembrane region" description="Helical" evidence="5">
    <location>
        <begin position="131"/>
        <end position="151"/>
    </location>
</feature>
<dbReference type="PANTHER" id="PTHR12011">
    <property type="entry name" value="ADHESION G-PROTEIN COUPLED RECEPTOR"/>
    <property type="match status" value="1"/>
</dbReference>
<dbReference type="PROSITE" id="PS50261">
    <property type="entry name" value="G_PROTEIN_RECEP_F2_4"/>
    <property type="match status" value="1"/>
</dbReference>
<dbReference type="Proteomes" id="UP001159428">
    <property type="component" value="Unassembled WGS sequence"/>
</dbReference>
<evidence type="ECO:0000256" key="1">
    <source>
        <dbReference type="ARBA" id="ARBA00004141"/>
    </source>
</evidence>
<gene>
    <name evidence="7" type="ORF">PMEA_00029855</name>
</gene>
<organism evidence="7 8">
    <name type="scientific">Pocillopora meandrina</name>
    <dbReference type="NCBI Taxonomy" id="46732"/>
    <lineage>
        <taxon>Eukaryota</taxon>
        <taxon>Metazoa</taxon>
        <taxon>Cnidaria</taxon>
        <taxon>Anthozoa</taxon>
        <taxon>Hexacorallia</taxon>
        <taxon>Scleractinia</taxon>
        <taxon>Astrocoeniina</taxon>
        <taxon>Pocilloporidae</taxon>
        <taxon>Pocillopora</taxon>
    </lineage>
</organism>
<dbReference type="EMBL" id="CALNXJ010000063">
    <property type="protein sequence ID" value="CAH3157141.1"/>
    <property type="molecule type" value="Genomic_DNA"/>
</dbReference>
<keyword evidence="4 5" id="KW-0472">Membrane</keyword>
<proteinExistence type="predicted"/>
<evidence type="ECO:0000256" key="2">
    <source>
        <dbReference type="ARBA" id="ARBA00022692"/>
    </source>
</evidence>
<feature type="transmembrane region" description="Helical" evidence="5">
    <location>
        <begin position="89"/>
        <end position="111"/>
    </location>
</feature>
<dbReference type="GO" id="GO:0005886">
    <property type="term" value="C:plasma membrane"/>
    <property type="evidence" value="ECO:0007669"/>
    <property type="project" value="TreeGrafter"/>
</dbReference>
<comment type="caution">
    <text evidence="7">The sequence shown here is derived from an EMBL/GenBank/DDBJ whole genome shotgun (WGS) entry which is preliminary data.</text>
</comment>
<name>A0AAU9XRZ0_9CNID</name>
<feature type="domain" description="G-protein coupled receptors family 2 profile 2" evidence="6">
    <location>
        <begin position="1"/>
        <end position="189"/>
    </location>
</feature>
<dbReference type="Gene3D" id="1.20.1070.10">
    <property type="entry name" value="Rhodopsin 7-helix transmembrane proteins"/>
    <property type="match status" value="1"/>
</dbReference>
<dbReference type="GO" id="GO:0007166">
    <property type="term" value="P:cell surface receptor signaling pathway"/>
    <property type="evidence" value="ECO:0007669"/>
    <property type="project" value="InterPro"/>
</dbReference>
<dbReference type="PANTHER" id="PTHR12011:SF347">
    <property type="entry name" value="FI21270P1-RELATED"/>
    <property type="match status" value="1"/>
</dbReference>
<dbReference type="GO" id="GO:0004930">
    <property type="term" value="F:G protein-coupled receptor activity"/>
    <property type="evidence" value="ECO:0007669"/>
    <property type="project" value="InterPro"/>
</dbReference>
<feature type="transmembrane region" description="Helical" evidence="5">
    <location>
        <begin position="12"/>
        <end position="32"/>
    </location>
</feature>
<reference evidence="7 8" key="1">
    <citation type="submission" date="2022-05" db="EMBL/GenBank/DDBJ databases">
        <authorList>
            <consortium name="Genoscope - CEA"/>
            <person name="William W."/>
        </authorList>
    </citation>
    <scope>NUCLEOTIDE SEQUENCE [LARGE SCALE GENOMIC DNA]</scope>
</reference>
<evidence type="ECO:0000313" key="8">
    <source>
        <dbReference type="Proteomes" id="UP001159428"/>
    </source>
</evidence>
<keyword evidence="8" id="KW-1185">Reference proteome</keyword>
<evidence type="ECO:0000313" key="7">
    <source>
        <dbReference type="EMBL" id="CAH3157141.1"/>
    </source>
</evidence>
<dbReference type="InterPro" id="IPR000832">
    <property type="entry name" value="GPCR_2_secretin-like"/>
</dbReference>
<dbReference type="AlphaFoldDB" id="A0AAU9XRZ0"/>
<evidence type="ECO:0000256" key="3">
    <source>
        <dbReference type="ARBA" id="ARBA00022989"/>
    </source>
</evidence>
<dbReference type="PRINTS" id="PR00249">
    <property type="entry name" value="GPCRSECRETIN"/>
</dbReference>
<dbReference type="Pfam" id="PF00002">
    <property type="entry name" value="7tm_2"/>
    <property type="match status" value="1"/>
</dbReference>
<protein>
    <recommendedName>
        <fullName evidence="6">G-protein coupled receptors family 2 profile 2 domain-containing protein</fullName>
    </recommendedName>
</protein>
<feature type="transmembrane region" description="Helical" evidence="5">
    <location>
        <begin position="171"/>
        <end position="190"/>
    </location>
</feature>